<dbReference type="PIRSF" id="PIRSF036407">
    <property type="entry name" value="Selenphspht_syn"/>
    <property type="match status" value="1"/>
</dbReference>
<proteinExistence type="predicted"/>
<dbReference type="EMBL" id="CAMXCT010002813">
    <property type="protein sequence ID" value="CAI4000622.1"/>
    <property type="molecule type" value="Genomic_DNA"/>
</dbReference>
<dbReference type="GO" id="GO:0016260">
    <property type="term" value="P:selenocysteine biosynthetic process"/>
    <property type="evidence" value="ECO:0007669"/>
    <property type="project" value="TreeGrafter"/>
</dbReference>
<reference evidence="10 11" key="2">
    <citation type="submission" date="2024-05" db="EMBL/GenBank/DDBJ databases">
        <authorList>
            <person name="Chen Y."/>
            <person name="Shah S."/>
            <person name="Dougan E. K."/>
            <person name="Thang M."/>
            <person name="Chan C."/>
        </authorList>
    </citation>
    <scope>NUCLEOTIDE SEQUENCE [LARGE SCALE GENOMIC DNA]</scope>
</reference>
<dbReference type="EMBL" id="CAMXCT020002813">
    <property type="protein sequence ID" value="CAL1153997.1"/>
    <property type="molecule type" value="Genomic_DNA"/>
</dbReference>
<sequence>MLTEDSPDVSLIPIGAAGGQSETIYLASTTDFFSPISLDPYNQGRIACANTLSDLYAIGAHRVDTMLMILSVSTKMEEEHRDIVTRKMIEGFNDACKEAGTKVSGGQTVFNPWPILGGCASTTLIEHEIIRADGLQSGDVLVLTKPLGSQIAANLALWLGDEKKWQKASAVIDLDTALQAVQKAEKGMMRLNRNAAKLMCRFGANGATDITGFGLLGHANNLAAVQKAEVSIEIRKMPIIRGLLALESCVDANYQLSKGFSAETSGGLLVALPSLPSAQDFVAALQSPEFDGPEAEAWIVGEVVAGDRTARLAENCQVMEV</sequence>
<evidence type="ECO:0000256" key="4">
    <source>
        <dbReference type="ARBA" id="ARBA00022840"/>
    </source>
</evidence>
<dbReference type="SUPFAM" id="SSF56042">
    <property type="entry name" value="PurM C-terminal domain-like"/>
    <property type="match status" value="1"/>
</dbReference>
<evidence type="ECO:0000313" key="11">
    <source>
        <dbReference type="Proteomes" id="UP001152797"/>
    </source>
</evidence>
<keyword evidence="1" id="KW-0808">Transferase</keyword>
<keyword evidence="6" id="KW-0175">Coiled coil</keyword>
<evidence type="ECO:0000256" key="1">
    <source>
        <dbReference type="ARBA" id="ARBA00022679"/>
    </source>
</evidence>
<dbReference type="Gene3D" id="3.30.1330.10">
    <property type="entry name" value="PurM-like, N-terminal domain"/>
    <property type="match status" value="1"/>
</dbReference>
<dbReference type="InterPro" id="IPR036676">
    <property type="entry name" value="PurM-like_C_sf"/>
</dbReference>
<name>A0A9P1CXT8_9DINO</name>
<dbReference type="Gene3D" id="3.90.650.10">
    <property type="entry name" value="PurM-like C-terminal domain"/>
    <property type="match status" value="1"/>
</dbReference>
<dbReference type="Pfam" id="PF00586">
    <property type="entry name" value="AIRS"/>
    <property type="match status" value="1"/>
</dbReference>
<evidence type="ECO:0000259" key="7">
    <source>
        <dbReference type="Pfam" id="PF00586"/>
    </source>
</evidence>
<protein>
    <submittedName>
        <fullName evidence="10">Selenide, water dikinase 2 (Selenium dono r protein 2) (Selenophosphate synthase 2)</fullName>
    </submittedName>
</protein>
<dbReference type="NCBIfam" id="TIGR00476">
    <property type="entry name" value="selD"/>
    <property type="match status" value="1"/>
</dbReference>
<evidence type="ECO:0000313" key="10">
    <source>
        <dbReference type="EMBL" id="CAL4787934.1"/>
    </source>
</evidence>
<comment type="caution">
    <text evidence="9">The sequence shown here is derived from an EMBL/GenBank/DDBJ whole genome shotgun (WGS) entry which is preliminary data.</text>
</comment>
<dbReference type="PANTHER" id="PTHR10256">
    <property type="entry name" value="SELENIDE, WATER DIKINASE"/>
    <property type="match status" value="1"/>
</dbReference>
<dbReference type="PANTHER" id="PTHR10256:SF0">
    <property type="entry name" value="INACTIVE SELENIDE, WATER DIKINASE-LIKE PROTEIN-RELATED"/>
    <property type="match status" value="1"/>
</dbReference>
<evidence type="ECO:0000313" key="9">
    <source>
        <dbReference type="EMBL" id="CAI4000622.1"/>
    </source>
</evidence>
<dbReference type="SUPFAM" id="SSF55326">
    <property type="entry name" value="PurM N-terminal domain-like"/>
    <property type="match status" value="1"/>
</dbReference>
<feature type="coiled-coil region" evidence="6">
    <location>
        <begin position="174"/>
        <end position="201"/>
    </location>
</feature>
<dbReference type="InterPro" id="IPR004536">
    <property type="entry name" value="SPS/SelD"/>
</dbReference>
<dbReference type="Pfam" id="PF02769">
    <property type="entry name" value="AIRS_C"/>
    <property type="match status" value="1"/>
</dbReference>
<dbReference type="GO" id="GO:0005737">
    <property type="term" value="C:cytoplasm"/>
    <property type="evidence" value="ECO:0007669"/>
    <property type="project" value="TreeGrafter"/>
</dbReference>
<reference evidence="9" key="1">
    <citation type="submission" date="2022-10" db="EMBL/GenBank/DDBJ databases">
        <authorList>
            <person name="Chen Y."/>
            <person name="Dougan E. K."/>
            <person name="Chan C."/>
            <person name="Rhodes N."/>
            <person name="Thang M."/>
        </authorList>
    </citation>
    <scope>NUCLEOTIDE SEQUENCE</scope>
</reference>
<dbReference type="GO" id="GO:0004756">
    <property type="term" value="F:selenide, water dikinase activity"/>
    <property type="evidence" value="ECO:0007669"/>
    <property type="project" value="TreeGrafter"/>
</dbReference>
<keyword evidence="2" id="KW-0547">Nucleotide-binding</keyword>
<dbReference type="InterPro" id="IPR036921">
    <property type="entry name" value="PurM-like_N_sf"/>
</dbReference>
<dbReference type="InterPro" id="IPR016188">
    <property type="entry name" value="PurM-like_N"/>
</dbReference>
<gene>
    <name evidence="9" type="ORF">C1SCF055_LOCUS26728</name>
</gene>
<dbReference type="Proteomes" id="UP001152797">
    <property type="component" value="Unassembled WGS sequence"/>
</dbReference>
<keyword evidence="5" id="KW-0711">Selenium</keyword>
<dbReference type="InterPro" id="IPR010918">
    <property type="entry name" value="PurM-like_C_dom"/>
</dbReference>
<evidence type="ECO:0000256" key="6">
    <source>
        <dbReference type="SAM" id="Coils"/>
    </source>
</evidence>
<keyword evidence="4" id="KW-0067">ATP-binding</keyword>
<evidence type="ECO:0000256" key="2">
    <source>
        <dbReference type="ARBA" id="ARBA00022741"/>
    </source>
</evidence>
<evidence type="ECO:0000259" key="8">
    <source>
        <dbReference type="Pfam" id="PF02769"/>
    </source>
</evidence>
<organism evidence="9">
    <name type="scientific">Cladocopium goreaui</name>
    <dbReference type="NCBI Taxonomy" id="2562237"/>
    <lineage>
        <taxon>Eukaryota</taxon>
        <taxon>Sar</taxon>
        <taxon>Alveolata</taxon>
        <taxon>Dinophyceae</taxon>
        <taxon>Suessiales</taxon>
        <taxon>Symbiodiniaceae</taxon>
        <taxon>Cladocopium</taxon>
    </lineage>
</organism>
<evidence type="ECO:0000256" key="5">
    <source>
        <dbReference type="ARBA" id="ARBA00023266"/>
    </source>
</evidence>
<feature type="domain" description="PurM-like C-terminal" evidence="8">
    <location>
        <begin position="136"/>
        <end position="309"/>
    </location>
</feature>
<evidence type="ECO:0000256" key="3">
    <source>
        <dbReference type="ARBA" id="ARBA00022777"/>
    </source>
</evidence>
<accession>A0A9P1CXT8</accession>
<feature type="domain" description="PurM-like N-terminal" evidence="7">
    <location>
        <begin position="24"/>
        <end position="117"/>
    </location>
</feature>
<dbReference type="EMBL" id="CAMXCT030002813">
    <property type="protein sequence ID" value="CAL4787934.1"/>
    <property type="molecule type" value="Genomic_DNA"/>
</dbReference>
<dbReference type="AlphaFoldDB" id="A0A9P1CXT8"/>
<keyword evidence="3" id="KW-0418">Kinase</keyword>
<dbReference type="GO" id="GO:0005524">
    <property type="term" value="F:ATP binding"/>
    <property type="evidence" value="ECO:0007669"/>
    <property type="project" value="UniProtKB-KW"/>
</dbReference>
<dbReference type="OrthoDB" id="409395at2759"/>
<keyword evidence="11" id="KW-1185">Reference proteome</keyword>